<proteinExistence type="predicted"/>
<reference evidence="1 2" key="1">
    <citation type="journal article" date="2009" name="Biosci. Biotechnol. Biochem.">
        <title>WeGAS: a web-based microbial genome annotation system.</title>
        <authorList>
            <person name="Lee D."/>
            <person name="Seo H."/>
            <person name="Park C."/>
            <person name="Park K."/>
        </authorList>
    </citation>
    <scope>NUCLEOTIDE SEQUENCE [LARGE SCALE GENOMIC DNA]</scope>
    <source>
        <strain evidence="2">ATCC 49049 / DSM 4359 / NBRC 107923 / NS-E</strain>
    </source>
</reference>
<dbReference type="EMBL" id="CP000916">
    <property type="protein sequence ID" value="ACM22875.1"/>
    <property type="molecule type" value="Genomic_DNA"/>
</dbReference>
<dbReference type="STRING" id="309803.CTN_0699"/>
<accession>B9K7E2</accession>
<dbReference type="KEGG" id="tna:CTN_0699"/>
<keyword evidence="2" id="KW-1185">Reference proteome</keyword>
<protein>
    <submittedName>
        <fullName evidence="1">Uncharacterized protein</fullName>
    </submittedName>
</protein>
<dbReference type="Proteomes" id="UP000000445">
    <property type="component" value="Chromosome"/>
</dbReference>
<organism evidence="1 2">
    <name type="scientific">Thermotoga neapolitana (strain ATCC 49049 / DSM 4359 / NBRC 107923 / NS-E)</name>
    <dbReference type="NCBI Taxonomy" id="309803"/>
    <lineage>
        <taxon>Bacteria</taxon>
        <taxon>Thermotogati</taxon>
        <taxon>Thermotogota</taxon>
        <taxon>Thermotogae</taxon>
        <taxon>Thermotogales</taxon>
        <taxon>Thermotogaceae</taxon>
        <taxon>Thermotoga</taxon>
    </lineage>
</organism>
<evidence type="ECO:0000313" key="1">
    <source>
        <dbReference type="EMBL" id="ACM22875.1"/>
    </source>
</evidence>
<gene>
    <name evidence="1" type="ordered locus">CTN_0699</name>
</gene>
<sequence>MKIDHLWMVIKRLPHTLDIATGDILGFKADIVRYKVLPDFKSKNAILRPRYNYGVTNPRNFRIINHSMNLEKSMTLYDALLKVL</sequence>
<dbReference type="HOGENOM" id="CLU_2526428_0_0_0"/>
<name>B9K7E2_THENN</name>
<dbReference type="AlphaFoldDB" id="B9K7E2"/>
<evidence type="ECO:0000313" key="2">
    <source>
        <dbReference type="Proteomes" id="UP000000445"/>
    </source>
</evidence>